<gene>
    <name evidence="1" type="ORF">C7S16_3606</name>
</gene>
<organism evidence="1 2">
    <name type="scientific">Burkholderia thailandensis</name>
    <dbReference type="NCBI Taxonomy" id="57975"/>
    <lineage>
        <taxon>Bacteria</taxon>
        <taxon>Pseudomonadati</taxon>
        <taxon>Pseudomonadota</taxon>
        <taxon>Betaproteobacteria</taxon>
        <taxon>Burkholderiales</taxon>
        <taxon>Burkholderiaceae</taxon>
        <taxon>Burkholderia</taxon>
        <taxon>pseudomallei group</taxon>
    </lineage>
</organism>
<proteinExistence type="predicted"/>
<evidence type="ECO:0000313" key="1">
    <source>
        <dbReference type="EMBL" id="MDW9256768.1"/>
    </source>
</evidence>
<name>A0AAW9D4D3_BURTH</name>
<evidence type="ECO:0000313" key="2">
    <source>
        <dbReference type="Proteomes" id="UP001272137"/>
    </source>
</evidence>
<dbReference type="EMBL" id="QXCT01000002">
    <property type="protein sequence ID" value="MDW9256768.1"/>
    <property type="molecule type" value="Genomic_DNA"/>
</dbReference>
<accession>A0AAW9D4D3</accession>
<dbReference type="Proteomes" id="UP001272137">
    <property type="component" value="Unassembled WGS sequence"/>
</dbReference>
<comment type="caution">
    <text evidence="1">The sequence shown here is derived from an EMBL/GenBank/DDBJ whole genome shotgun (WGS) entry which is preliminary data.</text>
</comment>
<protein>
    <submittedName>
        <fullName evidence="1">Uncharacterized protein</fullName>
    </submittedName>
</protein>
<reference evidence="1" key="1">
    <citation type="submission" date="2018-08" db="EMBL/GenBank/DDBJ databases">
        <title>Identification of Burkholderia cepacia strains that express a Burkholderia pseudomallei-like capsular polysaccharide.</title>
        <authorList>
            <person name="Burtnick M.N."/>
            <person name="Vongsouvath M."/>
            <person name="Newton P."/>
            <person name="Wuthiekanun V."/>
            <person name="Limmathurotsakul D."/>
            <person name="Brett P.J."/>
            <person name="Chantratita N."/>
            <person name="Dance D.A."/>
        </authorList>
    </citation>
    <scope>NUCLEOTIDE SEQUENCE</scope>
    <source>
        <strain evidence="1">SBXCC001</strain>
    </source>
</reference>
<sequence length="39" mass="4155">MTPRHAGAAHIAARGECTRDGGPNAAVVTIWLHAQRFLT</sequence>
<dbReference type="AlphaFoldDB" id="A0AAW9D4D3"/>